<feature type="compositionally biased region" description="Gly residues" evidence="1">
    <location>
        <begin position="125"/>
        <end position="135"/>
    </location>
</feature>
<dbReference type="GeneID" id="95982628"/>
<feature type="region of interest" description="Disordered" evidence="1">
    <location>
        <begin position="1"/>
        <end position="63"/>
    </location>
</feature>
<evidence type="ECO:0000313" key="3">
    <source>
        <dbReference type="Proteomes" id="UP001565368"/>
    </source>
</evidence>
<evidence type="ECO:0000313" key="2">
    <source>
        <dbReference type="EMBL" id="KAL1413801.1"/>
    </source>
</evidence>
<dbReference type="Proteomes" id="UP001565368">
    <property type="component" value="Unassembled WGS sequence"/>
</dbReference>
<gene>
    <name evidence="2" type="ORF">Q8F55_001585</name>
</gene>
<reference evidence="2 3" key="1">
    <citation type="submission" date="2023-08" db="EMBL/GenBank/DDBJ databases">
        <title>Annotated Genome Sequence of Vanrija albida AlHP1.</title>
        <authorList>
            <person name="Herzog R."/>
        </authorList>
    </citation>
    <scope>NUCLEOTIDE SEQUENCE [LARGE SCALE GENOMIC DNA]</scope>
    <source>
        <strain evidence="2 3">AlHP1</strain>
    </source>
</reference>
<proteinExistence type="predicted"/>
<feature type="compositionally biased region" description="Low complexity" evidence="1">
    <location>
        <begin position="11"/>
        <end position="24"/>
    </location>
</feature>
<sequence>MPGAEAVTGLTPTPITASAATSTPASPPDDTEPLPEYTKRRPLPAYTPAQAHEPTAGGRLKHAAGRVSSGLGKLVGFYFRGGWPAHEEGSTPPELRPKGHGVEVARARIREREELDRAAAAGHQLGEGGAGRPAS</sequence>
<dbReference type="EMBL" id="JBBXJM010000001">
    <property type="protein sequence ID" value="KAL1413801.1"/>
    <property type="molecule type" value="Genomic_DNA"/>
</dbReference>
<evidence type="ECO:0000256" key="1">
    <source>
        <dbReference type="SAM" id="MobiDB-lite"/>
    </source>
</evidence>
<dbReference type="RefSeq" id="XP_069213745.1">
    <property type="nucleotide sequence ID" value="XM_069350201.1"/>
</dbReference>
<accession>A0ABR3QGG8</accession>
<name>A0ABR3QGG8_9TREE</name>
<organism evidence="2 3">
    <name type="scientific">Vanrija albida</name>
    <dbReference type="NCBI Taxonomy" id="181172"/>
    <lineage>
        <taxon>Eukaryota</taxon>
        <taxon>Fungi</taxon>
        <taxon>Dikarya</taxon>
        <taxon>Basidiomycota</taxon>
        <taxon>Agaricomycotina</taxon>
        <taxon>Tremellomycetes</taxon>
        <taxon>Trichosporonales</taxon>
        <taxon>Trichosporonaceae</taxon>
        <taxon>Vanrija</taxon>
    </lineage>
</organism>
<keyword evidence="3" id="KW-1185">Reference proteome</keyword>
<feature type="region of interest" description="Disordered" evidence="1">
    <location>
        <begin position="116"/>
        <end position="135"/>
    </location>
</feature>
<comment type="caution">
    <text evidence="2">The sequence shown here is derived from an EMBL/GenBank/DDBJ whole genome shotgun (WGS) entry which is preliminary data.</text>
</comment>
<protein>
    <submittedName>
        <fullName evidence="2">Uncharacterized protein</fullName>
    </submittedName>
</protein>